<dbReference type="AlphaFoldDB" id="A0A392MH03"/>
<reference evidence="1 2" key="1">
    <citation type="journal article" date="2018" name="Front. Plant Sci.">
        <title>Red Clover (Trifolium pratense) and Zigzag Clover (T. medium) - A Picture of Genomic Similarities and Differences.</title>
        <authorList>
            <person name="Dluhosova J."/>
            <person name="Istvanek J."/>
            <person name="Nedelnik J."/>
            <person name="Repkova J."/>
        </authorList>
    </citation>
    <scope>NUCLEOTIDE SEQUENCE [LARGE SCALE GENOMIC DNA]</scope>
    <source>
        <strain evidence="2">cv. 10/8</strain>
        <tissue evidence="1">Leaf</tissue>
    </source>
</reference>
<accession>A0A392MH03</accession>
<evidence type="ECO:0000313" key="1">
    <source>
        <dbReference type="EMBL" id="MCH86772.1"/>
    </source>
</evidence>
<keyword evidence="2" id="KW-1185">Reference proteome</keyword>
<sequence>MPLATLLMKNTDELPGASLFCFLNQLSLMLSLSAAAAAICIDIRGSRPHSLQYSSIKVTIVHPDALFLHEERNSRLDYQHMKSWHLVQQEKHLMN</sequence>
<name>A0A392MH03_9FABA</name>
<dbReference type="Proteomes" id="UP000265520">
    <property type="component" value="Unassembled WGS sequence"/>
</dbReference>
<organism evidence="1 2">
    <name type="scientific">Trifolium medium</name>
    <dbReference type="NCBI Taxonomy" id="97028"/>
    <lineage>
        <taxon>Eukaryota</taxon>
        <taxon>Viridiplantae</taxon>
        <taxon>Streptophyta</taxon>
        <taxon>Embryophyta</taxon>
        <taxon>Tracheophyta</taxon>
        <taxon>Spermatophyta</taxon>
        <taxon>Magnoliopsida</taxon>
        <taxon>eudicotyledons</taxon>
        <taxon>Gunneridae</taxon>
        <taxon>Pentapetalae</taxon>
        <taxon>rosids</taxon>
        <taxon>fabids</taxon>
        <taxon>Fabales</taxon>
        <taxon>Fabaceae</taxon>
        <taxon>Papilionoideae</taxon>
        <taxon>50 kb inversion clade</taxon>
        <taxon>NPAAA clade</taxon>
        <taxon>Hologalegina</taxon>
        <taxon>IRL clade</taxon>
        <taxon>Trifolieae</taxon>
        <taxon>Trifolium</taxon>
    </lineage>
</organism>
<protein>
    <submittedName>
        <fullName evidence="1">Uncharacterized protein</fullName>
    </submittedName>
</protein>
<comment type="caution">
    <text evidence="1">The sequence shown here is derived from an EMBL/GenBank/DDBJ whole genome shotgun (WGS) entry which is preliminary data.</text>
</comment>
<gene>
    <name evidence="1" type="ORF">A2U01_0007632</name>
</gene>
<evidence type="ECO:0000313" key="2">
    <source>
        <dbReference type="Proteomes" id="UP000265520"/>
    </source>
</evidence>
<proteinExistence type="predicted"/>
<dbReference type="EMBL" id="LXQA010010923">
    <property type="protein sequence ID" value="MCH86772.1"/>
    <property type="molecule type" value="Genomic_DNA"/>
</dbReference>